<dbReference type="AlphaFoldDB" id="A0A7J6X187"/>
<dbReference type="Proteomes" id="UP000554482">
    <property type="component" value="Unassembled WGS sequence"/>
</dbReference>
<evidence type="ECO:0000313" key="2">
    <source>
        <dbReference type="Proteomes" id="UP000554482"/>
    </source>
</evidence>
<sequence>MQAATNTQQFNTTDMKCTLRVRVGQRIEYAGIVGGTSNFGHRSHGYCRKVIPKDGLGRP</sequence>
<reference evidence="1 2" key="1">
    <citation type="submission" date="2020-06" db="EMBL/GenBank/DDBJ databases">
        <title>Transcriptomic and genomic resources for Thalictrum thalictroides and T. hernandezii: Facilitating candidate gene discovery in an emerging model plant lineage.</title>
        <authorList>
            <person name="Arias T."/>
            <person name="Riano-Pachon D.M."/>
            <person name="Di Stilio V.S."/>
        </authorList>
    </citation>
    <scope>NUCLEOTIDE SEQUENCE [LARGE SCALE GENOMIC DNA]</scope>
    <source>
        <strain evidence="2">cv. WT478/WT964</strain>
        <tissue evidence="1">Leaves</tissue>
    </source>
</reference>
<dbReference type="EMBL" id="JABWDY010008486">
    <property type="protein sequence ID" value="KAF5202172.1"/>
    <property type="molecule type" value="Genomic_DNA"/>
</dbReference>
<gene>
    <name evidence="1" type="ORF">FRX31_008243</name>
</gene>
<proteinExistence type="predicted"/>
<keyword evidence="2" id="KW-1185">Reference proteome</keyword>
<organism evidence="1 2">
    <name type="scientific">Thalictrum thalictroides</name>
    <name type="common">Rue-anemone</name>
    <name type="synonym">Anemone thalictroides</name>
    <dbReference type="NCBI Taxonomy" id="46969"/>
    <lineage>
        <taxon>Eukaryota</taxon>
        <taxon>Viridiplantae</taxon>
        <taxon>Streptophyta</taxon>
        <taxon>Embryophyta</taxon>
        <taxon>Tracheophyta</taxon>
        <taxon>Spermatophyta</taxon>
        <taxon>Magnoliopsida</taxon>
        <taxon>Ranunculales</taxon>
        <taxon>Ranunculaceae</taxon>
        <taxon>Thalictroideae</taxon>
        <taxon>Thalictrum</taxon>
    </lineage>
</organism>
<comment type="caution">
    <text evidence="1">The sequence shown here is derived from an EMBL/GenBank/DDBJ whole genome shotgun (WGS) entry which is preliminary data.</text>
</comment>
<accession>A0A7J6X187</accession>
<name>A0A7J6X187_THATH</name>
<protein>
    <submittedName>
        <fullName evidence="1">Uncharacterized protein</fullName>
    </submittedName>
</protein>
<evidence type="ECO:0000313" key="1">
    <source>
        <dbReference type="EMBL" id="KAF5202172.1"/>
    </source>
</evidence>